<proteinExistence type="inferred from homology"/>
<feature type="domain" description="ABC transmembrane type-1" evidence="9">
    <location>
        <begin position="109"/>
        <end position="324"/>
    </location>
</feature>
<dbReference type="InterPro" id="IPR035906">
    <property type="entry name" value="MetI-like_sf"/>
</dbReference>
<feature type="transmembrane region" description="Helical" evidence="7">
    <location>
        <begin position="251"/>
        <end position="271"/>
    </location>
</feature>
<accession>A0A4U0SIH6</accession>
<keyword evidence="2 7" id="KW-0813">Transport</keyword>
<keyword evidence="5 7" id="KW-1133">Transmembrane helix</keyword>
<evidence type="ECO:0000256" key="3">
    <source>
        <dbReference type="ARBA" id="ARBA00022475"/>
    </source>
</evidence>
<evidence type="ECO:0000256" key="8">
    <source>
        <dbReference type="SAM" id="MobiDB-lite"/>
    </source>
</evidence>
<dbReference type="GO" id="GO:0055085">
    <property type="term" value="P:transmembrane transport"/>
    <property type="evidence" value="ECO:0007669"/>
    <property type="project" value="InterPro"/>
</dbReference>
<evidence type="ECO:0000256" key="4">
    <source>
        <dbReference type="ARBA" id="ARBA00022692"/>
    </source>
</evidence>
<feature type="transmembrane region" description="Helical" evidence="7">
    <location>
        <begin position="150"/>
        <end position="169"/>
    </location>
</feature>
<protein>
    <submittedName>
        <fullName evidence="10">Sugar ABC transporter permease</fullName>
    </submittedName>
</protein>
<organism evidence="10 11">
    <name type="scientific">Actinacidiphila oryziradicis</name>
    <dbReference type="NCBI Taxonomy" id="2571141"/>
    <lineage>
        <taxon>Bacteria</taxon>
        <taxon>Bacillati</taxon>
        <taxon>Actinomycetota</taxon>
        <taxon>Actinomycetes</taxon>
        <taxon>Kitasatosporales</taxon>
        <taxon>Streptomycetaceae</taxon>
        <taxon>Actinacidiphila</taxon>
    </lineage>
</organism>
<dbReference type="SUPFAM" id="SSF160964">
    <property type="entry name" value="MalF N-terminal region-like"/>
    <property type="match status" value="1"/>
</dbReference>
<dbReference type="InterPro" id="IPR000515">
    <property type="entry name" value="MetI-like"/>
</dbReference>
<name>A0A4U0SIH6_9ACTN</name>
<reference evidence="10 11" key="1">
    <citation type="submission" date="2019-04" db="EMBL/GenBank/DDBJ databases">
        <title>Streptomyces oryziradicis sp. nov., a novel actinomycete isolated from rhizosphere soil of rice (Oryza sativa L.).</title>
        <authorList>
            <person name="Li C."/>
        </authorList>
    </citation>
    <scope>NUCLEOTIDE SEQUENCE [LARGE SCALE GENOMIC DNA]</scope>
    <source>
        <strain evidence="10 11">NEAU-C40</strain>
    </source>
</reference>
<dbReference type="PANTHER" id="PTHR30193:SF41">
    <property type="entry name" value="DIACETYLCHITOBIOSE UPTAKE SYSTEM PERMEASE PROTEIN NGCF"/>
    <property type="match status" value="1"/>
</dbReference>
<gene>
    <name evidence="10" type="ORF">FCI23_26530</name>
</gene>
<comment type="similarity">
    <text evidence="7">Belongs to the binding-protein-dependent transport system permease family.</text>
</comment>
<dbReference type="Gene3D" id="1.10.3720.10">
    <property type="entry name" value="MetI-like"/>
    <property type="match status" value="1"/>
</dbReference>
<feature type="transmembrane region" description="Helical" evidence="7">
    <location>
        <begin position="303"/>
        <end position="322"/>
    </location>
</feature>
<feature type="region of interest" description="Disordered" evidence="8">
    <location>
        <begin position="1"/>
        <end position="48"/>
    </location>
</feature>
<evidence type="ECO:0000259" key="9">
    <source>
        <dbReference type="PROSITE" id="PS50928"/>
    </source>
</evidence>
<comment type="subcellular location">
    <subcellularLocation>
        <location evidence="1 7">Cell membrane</location>
        <topology evidence="1 7">Multi-pass membrane protein</topology>
    </subcellularLocation>
</comment>
<keyword evidence="3" id="KW-1003">Cell membrane</keyword>
<sequence length="336" mass="37001">MVVTSQDNHVPPVPSPADPTGKAATTAGPHGGRLKSRWHERTAKPSPARRNDGRLAWVLIAPAVVGFLVFYAYPTVRGIYLSFTDFHVLTPPKWVGLANFRELLHDDVFWHSLGVTVYFVILSVVLGTLISLMTAVIMHRLSASTVIRGMIMLPFLISNVVAALVWSWMLDPQLGIINIVIEKLTGQSIMFFGSGGWAIPSLAAIMVWKYLGYYALLIFAGLQTIPPTIYEAGRVDGASELQMFRRLTIPLLRPILVMVVILTVINAFQVFDIIEVTTKGGPANASNVLQMYIYDKAFSQFDFGYAATMSLALLALLIAVTFTQMRLARADESDLS</sequence>
<dbReference type="EMBL" id="SUMC01000028">
    <property type="protein sequence ID" value="TKA08708.1"/>
    <property type="molecule type" value="Genomic_DNA"/>
</dbReference>
<dbReference type="PANTHER" id="PTHR30193">
    <property type="entry name" value="ABC TRANSPORTER PERMEASE PROTEIN"/>
    <property type="match status" value="1"/>
</dbReference>
<dbReference type="GO" id="GO:0005886">
    <property type="term" value="C:plasma membrane"/>
    <property type="evidence" value="ECO:0007669"/>
    <property type="project" value="UniProtKB-SubCell"/>
</dbReference>
<dbReference type="Pfam" id="PF00528">
    <property type="entry name" value="BPD_transp_1"/>
    <property type="match status" value="1"/>
</dbReference>
<keyword evidence="6 7" id="KW-0472">Membrane</keyword>
<dbReference type="CDD" id="cd06261">
    <property type="entry name" value="TM_PBP2"/>
    <property type="match status" value="1"/>
</dbReference>
<feature type="transmembrane region" description="Helical" evidence="7">
    <location>
        <begin position="115"/>
        <end position="138"/>
    </location>
</feature>
<dbReference type="Proteomes" id="UP000305778">
    <property type="component" value="Unassembled WGS sequence"/>
</dbReference>
<comment type="caution">
    <text evidence="10">The sequence shown here is derived from an EMBL/GenBank/DDBJ whole genome shotgun (WGS) entry which is preliminary data.</text>
</comment>
<feature type="transmembrane region" description="Helical" evidence="7">
    <location>
        <begin position="189"/>
        <end position="208"/>
    </location>
</feature>
<keyword evidence="4 7" id="KW-0812">Transmembrane</keyword>
<evidence type="ECO:0000313" key="10">
    <source>
        <dbReference type="EMBL" id="TKA08708.1"/>
    </source>
</evidence>
<dbReference type="InterPro" id="IPR051393">
    <property type="entry name" value="ABC_transporter_permease"/>
</dbReference>
<feature type="compositionally biased region" description="Basic and acidic residues" evidence="8">
    <location>
        <begin position="37"/>
        <end position="48"/>
    </location>
</feature>
<evidence type="ECO:0000256" key="2">
    <source>
        <dbReference type="ARBA" id="ARBA00022448"/>
    </source>
</evidence>
<evidence type="ECO:0000313" key="11">
    <source>
        <dbReference type="Proteomes" id="UP000305778"/>
    </source>
</evidence>
<dbReference type="SUPFAM" id="SSF161098">
    <property type="entry name" value="MetI-like"/>
    <property type="match status" value="1"/>
</dbReference>
<evidence type="ECO:0000256" key="5">
    <source>
        <dbReference type="ARBA" id="ARBA00022989"/>
    </source>
</evidence>
<feature type="transmembrane region" description="Helical" evidence="7">
    <location>
        <begin position="55"/>
        <end position="73"/>
    </location>
</feature>
<dbReference type="PROSITE" id="PS50928">
    <property type="entry name" value="ABC_TM1"/>
    <property type="match status" value="1"/>
</dbReference>
<evidence type="ECO:0000256" key="6">
    <source>
        <dbReference type="ARBA" id="ARBA00023136"/>
    </source>
</evidence>
<keyword evidence="11" id="KW-1185">Reference proteome</keyword>
<evidence type="ECO:0000256" key="1">
    <source>
        <dbReference type="ARBA" id="ARBA00004651"/>
    </source>
</evidence>
<evidence type="ECO:0000256" key="7">
    <source>
        <dbReference type="RuleBase" id="RU363032"/>
    </source>
</evidence>
<dbReference type="AlphaFoldDB" id="A0A4U0SIH6"/>
<dbReference type="OrthoDB" id="9805974at2"/>